<evidence type="ECO:0000313" key="2">
    <source>
        <dbReference type="Proteomes" id="UP001516023"/>
    </source>
</evidence>
<sequence length="286" mass="31655">MTTEAFRAERREATVLGFTEIEDKVRRRTKAIHVGSLKVSRDPQKGYSAMFSSFVETVQVPYSATEGGIVDVLDDECAVEKLFEVVGPIINSVVLKMKPFLTGLVVKKDAMSPFCRCFDSHTDLLAIYQSNMPYDIDDEPTAGPEENSTPSNEVGIAGTVNIPSLTELVGILQDNATSEENLCDYNEIQFEEATAQNNNDHALLSGADEINSTEAAKQLRNLFSASALEIVMINLVEGKGINAVTGEEDFRVLTVYTKNGKCWHICNKGKQAWKRGMMKDKFRLLL</sequence>
<protein>
    <submittedName>
        <fullName evidence="1">Uncharacterized protein</fullName>
    </submittedName>
</protein>
<name>A0ABD3QQX2_9STRA</name>
<accession>A0ABD3QQX2</accession>
<gene>
    <name evidence="1" type="ORF">HJC23_007589</name>
</gene>
<dbReference type="Proteomes" id="UP001516023">
    <property type="component" value="Unassembled WGS sequence"/>
</dbReference>
<reference evidence="1 2" key="1">
    <citation type="journal article" date="2020" name="G3 (Bethesda)">
        <title>Improved Reference Genome for Cyclotella cryptica CCMP332, a Model for Cell Wall Morphogenesis, Salinity Adaptation, and Lipid Production in Diatoms (Bacillariophyta).</title>
        <authorList>
            <person name="Roberts W.R."/>
            <person name="Downey K.M."/>
            <person name="Ruck E.C."/>
            <person name="Traller J.C."/>
            <person name="Alverson A.J."/>
        </authorList>
    </citation>
    <scope>NUCLEOTIDE SEQUENCE [LARGE SCALE GENOMIC DNA]</scope>
    <source>
        <strain evidence="1 2">CCMP332</strain>
    </source>
</reference>
<dbReference type="AlphaFoldDB" id="A0ABD3QQX2"/>
<comment type="caution">
    <text evidence="1">The sequence shown here is derived from an EMBL/GenBank/DDBJ whole genome shotgun (WGS) entry which is preliminary data.</text>
</comment>
<organism evidence="1 2">
    <name type="scientific">Cyclotella cryptica</name>
    <dbReference type="NCBI Taxonomy" id="29204"/>
    <lineage>
        <taxon>Eukaryota</taxon>
        <taxon>Sar</taxon>
        <taxon>Stramenopiles</taxon>
        <taxon>Ochrophyta</taxon>
        <taxon>Bacillariophyta</taxon>
        <taxon>Coscinodiscophyceae</taxon>
        <taxon>Thalassiosirophycidae</taxon>
        <taxon>Stephanodiscales</taxon>
        <taxon>Stephanodiscaceae</taxon>
        <taxon>Cyclotella</taxon>
    </lineage>
</organism>
<proteinExistence type="predicted"/>
<dbReference type="EMBL" id="JABMIG020000017">
    <property type="protein sequence ID" value="KAL3802812.1"/>
    <property type="molecule type" value="Genomic_DNA"/>
</dbReference>
<evidence type="ECO:0000313" key="1">
    <source>
        <dbReference type="EMBL" id="KAL3802812.1"/>
    </source>
</evidence>
<keyword evidence="2" id="KW-1185">Reference proteome</keyword>